<name>A0A087BAR4_9BIFI</name>
<evidence type="ECO:0000256" key="1">
    <source>
        <dbReference type="ARBA" id="ARBA00022491"/>
    </source>
</evidence>
<evidence type="ECO:0000256" key="2">
    <source>
        <dbReference type="ARBA" id="ARBA00023015"/>
    </source>
</evidence>
<gene>
    <name evidence="6" type="ORF">BMAGN_0062</name>
</gene>
<dbReference type="Gene3D" id="1.10.260.40">
    <property type="entry name" value="lambda repressor-like DNA-binding domains"/>
    <property type="match status" value="1"/>
</dbReference>
<protein>
    <submittedName>
        <fullName evidence="6">LacI-type transcriptional regulator</fullName>
    </submittedName>
</protein>
<dbReference type="Proteomes" id="UP000029052">
    <property type="component" value="Unassembled WGS sequence"/>
</dbReference>
<sequence>MVGIRDVARKAGVSTSSVSLVINNSGYVSADMREKVERAMAELHYVPNALGRNLSQNRTGMVGVIVPTIQHPFFATLTSHIQRELAARGLKTMLCSTVDAETGETEYVDMLRRRTMDAIIMGAHTKHDPEYWSSIGRPVVAFDRRFGGTIPSVHSNHMEGGDFIADHLIPTGIRRLVMIGGPKGQFYDRENTAKTKISTFPTTRYYVRLAELLDEAGIAHDYVSAGEVSDFSGYEQAVERVLSDVAHGTGEFADADAIVSSDIGAALAVQKAASYGIAVPNRLQIVAYDGTFATKLAGREISAVHQDFAGIARGLVERVCALIDGEEANDELVPVTWQSAETTIL</sequence>
<dbReference type="PANTHER" id="PTHR30146:SF95">
    <property type="entry name" value="RIBOSE OPERON REPRESSOR"/>
    <property type="match status" value="1"/>
</dbReference>
<keyword evidence="1" id="KW-0678">Repressor</keyword>
<dbReference type="SUPFAM" id="SSF53822">
    <property type="entry name" value="Periplasmic binding protein-like I"/>
    <property type="match status" value="1"/>
</dbReference>
<dbReference type="AlphaFoldDB" id="A0A087BAR4"/>
<dbReference type="SMART" id="SM00354">
    <property type="entry name" value="HTH_LACI"/>
    <property type="match status" value="1"/>
</dbReference>
<dbReference type="Gene3D" id="3.40.50.2300">
    <property type="match status" value="2"/>
</dbReference>
<dbReference type="GO" id="GO:0000976">
    <property type="term" value="F:transcription cis-regulatory region binding"/>
    <property type="evidence" value="ECO:0007669"/>
    <property type="project" value="TreeGrafter"/>
</dbReference>
<evidence type="ECO:0000313" key="6">
    <source>
        <dbReference type="EMBL" id="KFI68114.1"/>
    </source>
</evidence>
<dbReference type="Pfam" id="PF00356">
    <property type="entry name" value="LacI"/>
    <property type="match status" value="1"/>
</dbReference>
<dbReference type="PROSITE" id="PS50932">
    <property type="entry name" value="HTH_LACI_2"/>
    <property type="match status" value="1"/>
</dbReference>
<keyword evidence="7" id="KW-1185">Reference proteome</keyword>
<keyword evidence="3" id="KW-0238">DNA-binding</keyword>
<dbReference type="STRING" id="1692.BMAGN_0062"/>
<accession>A0A087BAR4</accession>
<evidence type="ECO:0000259" key="5">
    <source>
        <dbReference type="PROSITE" id="PS50932"/>
    </source>
</evidence>
<evidence type="ECO:0000313" key="7">
    <source>
        <dbReference type="Proteomes" id="UP000029052"/>
    </source>
</evidence>
<dbReference type="eggNOG" id="COG1609">
    <property type="taxonomic scope" value="Bacteria"/>
</dbReference>
<keyword evidence="2" id="KW-0805">Transcription regulation</keyword>
<dbReference type="InterPro" id="IPR028082">
    <property type="entry name" value="Peripla_BP_I"/>
</dbReference>
<dbReference type="InterPro" id="IPR046335">
    <property type="entry name" value="LacI/GalR-like_sensor"/>
</dbReference>
<dbReference type="InterPro" id="IPR010982">
    <property type="entry name" value="Lambda_DNA-bd_dom_sf"/>
</dbReference>
<dbReference type="GO" id="GO:0003700">
    <property type="term" value="F:DNA-binding transcription factor activity"/>
    <property type="evidence" value="ECO:0007669"/>
    <property type="project" value="TreeGrafter"/>
</dbReference>
<evidence type="ECO:0000256" key="4">
    <source>
        <dbReference type="ARBA" id="ARBA00023163"/>
    </source>
</evidence>
<evidence type="ECO:0000256" key="3">
    <source>
        <dbReference type="ARBA" id="ARBA00023125"/>
    </source>
</evidence>
<dbReference type="EMBL" id="JGZB01000004">
    <property type="protein sequence ID" value="KFI68114.1"/>
    <property type="molecule type" value="Genomic_DNA"/>
</dbReference>
<dbReference type="Pfam" id="PF13377">
    <property type="entry name" value="Peripla_BP_3"/>
    <property type="match status" value="1"/>
</dbReference>
<comment type="caution">
    <text evidence="6">The sequence shown here is derived from an EMBL/GenBank/DDBJ whole genome shotgun (WGS) entry which is preliminary data.</text>
</comment>
<organism evidence="6 7">
    <name type="scientific">Bifidobacterium magnum</name>
    <dbReference type="NCBI Taxonomy" id="1692"/>
    <lineage>
        <taxon>Bacteria</taxon>
        <taxon>Bacillati</taxon>
        <taxon>Actinomycetota</taxon>
        <taxon>Actinomycetes</taxon>
        <taxon>Bifidobacteriales</taxon>
        <taxon>Bifidobacteriaceae</taxon>
        <taxon>Bifidobacterium</taxon>
    </lineage>
</organism>
<keyword evidence="4" id="KW-0804">Transcription</keyword>
<dbReference type="PANTHER" id="PTHR30146">
    <property type="entry name" value="LACI-RELATED TRANSCRIPTIONAL REPRESSOR"/>
    <property type="match status" value="1"/>
</dbReference>
<dbReference type="CDD" id="cd01392">
    <property type="entry name" value="HTH_LacI"/>
    <property type="match status" value="1"/>
</dbReference>
<dbReference type="PROSITE" id="PS00356">
    <property type="entry name" value="HTH_LACI_1"/>
    <property type="match status" value="1"/>
</dbReference>
<reference evidence="6 7" key="1">
    <citation type="submission" date="2014-03" db="EMBL/GenBank/DDBJ databases">
        <title>Genomics of Bifidobacteria.</title>
        <authorList>
            <person name="Ventura M."/>
            <person name="Milani C."/>
            <person name="Lugli G.A."/>
        </authorList>
    </citation>
    <scope>NUCLEOTIDE SEQUENCE [LARGE SCALE GENOMIC DNA]</scope>
    <source>
        <strain evidence="6 7">LMG 11591</strain>
    </source>
</reference>
<feature type="domain" description="HTH lacI-type" evidence="5">
    <location>
        <begin position="2"/>
        <end position="56"/>
    </location>
</feature>
<dbReference type="SUPFAM" id="SSF47413">
    <property type="entry name" value="lambda repressor-like DNA-binding domains"/>
    <property type="match status" value="1"/>
</dbReference>
<dbReference type="InterPro" id="IPR000843">
    <property type="entry name" value="HTH_LacI"/>
</dbReference>
<dbReference type="RefSeq" id="WP_022860343.1">
    <property type="nucleotide sequence ID" value="NZ_JGZB01000004.1"/>
</dbReference>
<proteinExistence type="predicted"/>